<dbReference type="PANTHER" id="PTHR34057:SF1">
    <property type="entry name" value="ELONGATION FACTOR"/>
    <property type="match status" value="1"/>
</dbReference>
<dbReference type="AlphaFoldDB" id="A0A2I0KMV5"/>
<dbReference type="InterPro" id="IPR038745">
    <property type="entry name" value="AT4G37440-like"/>
</dbReference>
<evidence type="ECO:0000313" key="3">
    <source>
        <dbReference type="Proteomes" id="UP000233551"/>
    </source>
</evidence>
<evidence type="ECO:0000313" key="2">
    <source>
        <dbReference type="EMBL" id="PKI69812.1"/>
    </source>
</evidence>
<keyword evidence="3" id="KW-1185">Reference proteome</keyword>
<feature type="region of interest" description="Disordered" evidence="1">
    <location>
        <begin position="471"/>
        <end position="529"/>
    </location>
</feature>
<comment type="caution">
    <text evidence="2">The sequence shown here is derived from an EMBL/GenBank/DDBJ whole genome shotgun (WGS) entry which is preliminary data.</text>
</comment>
<dbReference type="PANTHER" id="PTHR34057">
    <property type="entry name" value="ELONGATION FACTOR"/>
    <property type="match status" value="1"/>
</dbReference>
<feature type="region of interest" description="Disordered" evidence="1">
    <location>
        <begin position="287"/>
        <end position="306"/>
    </location>
</feature>
<name>A0A2I0KMV5_PUNGR</name>
<dbReference type="STRING" id="22663.A0A2I0KMV5"/>
<evidence type="ECO:0000256" key="1">
    <source>
        <dbReference type="SAM" id="MobiDB-lite"/>
    </source>
</evidence>
<accession>A0A2I0KMV5</accession>
<feature type="compositionally biased region" description="Basic and acidic residues" evidence="1">
    <location>
        <begin position="471"/>
        <end position="481"/>
    </location>
</feature>
<dbReference type="CDD" id="cd11650">
    <property type="entry name" value="AT4G37440_like"/>
    <property type="match status" value="1"/>
</dbReference>
<feature type="compositionally biased region" description="Polar residues" evidence="1">
    <location>
        <begin position="491"/>
        <end position="501"/>
    </location>
</feature>
<dbReference type="EMBL" id="PGOL01000479">
    <property type="protein sequence ID" value="PKI69812.1"/>
    <property type="molecule type" value="Genomic_DNA"/>
</dbReference>
<proteinExistence type="predicted"/>
<sequence>MGASMAATPPPLLLQEFDCVLCKIGECSMAPAQIVTKIEPDSKQNFASSSKSTSGTTYDVDLKCVHDNEDRKPVMETKFSAQVSMLRNLEDAKVDVVECSNSGSAARCLDPQDPDATEYSSSFSGTVSDSEHCSGLSDAEVESQFSRDNNLPPAFDVFNGILHVRKKKLTNHWRNFIRPLMWRCKWTELRIKEIESQALNYAHALSAYEQESQTGLDEYKAVEEFSSKSLPFSHKHGSRRIMKRRKRKRVEEITDVSSYMSHHNLFSFLENRRLNLEANLAANEVNRSDKTGTAADDFGATPDRSSFKSRQLDSNLEQVLQKIEVVYSRVHKLRNQFDLIMSQNALKFSSSENLSLLLGPLEEAQTSSAPSPTFSAKNEDFRLMGHDQHNPSYDPDNLVLPESVVSSFGEVSIPDVIESTVGLLSAAHVTLRQPKLEDTTEDIVASVLIHNEAAEGEVTHVLKSWVSELTAKQHESDKGEQDESPDPSPHDVTQQQQSNMQPGLASDIHVPMNKRKRGERKSGSGGWNK</sequence>
<dbReference type="Proteomes" id="UP000233551">
    <property type="component" value="Unassembled WGS sequence"/>
</dbReference>
<reference evidence="2 3" key="1">
    <citation type="submission" date="2017-11" db="EMBL/GenBank/DDBJ databases">
        <title>De-novo sequencing of pomegranate (Punica granatum L.) genome.</title>
        <authorList>
            <person name="Akparov Z."/>
            <person name="Amiraslanov A."/>
            <person name="Hajiyeva S."/>
            <person name="Abbasov M."/>
            <person name="Kaur K."/>
            <person name="Hamwieh A."/>
            <person name="Solovyev V."/>
            <person name="Salamov A."/>
            <person name="Braich B."/>
            <person name="Kosarev P."/>
            <person name="Mahmoud A."/>
            <person name="Hajiyev E."/>
            <person name="Babayeva S."/>
            <person name="Izzatullayeva V."/>
            <person name="Mammadov A."/>
            <person name="Mammadov A."/>
            <person name="Sharifova S."/>
            <person name="Ojaghi J."/>
            <person name="Eynullazada K."/>
            <person name="Bayramov B."/>
            <person name="Abdulazimova A."/>
            <person name="Shahmuradov I."/>
        </authorList>
    </citation>
    <scope>NUCLEOTIDE SEQUENCE [LARGE SCALE GENOMIC DNA]</scope>
    <source>
        <strain evidence="3">cv. AG2017</strain>
        <tissue evidence="2">Leaf</tissue>
    </source>
</reference>
<organism evidence="2 3">
    <name type="scientific">Punica granatum</name>
    <name type="common">Pomegranate</name>
    <dbReference type="NCBI Taxonomy" id="22663"/>
    <lineage>
        <taxon>Eukaryota</taxon>
        <taxon>Viridiplantae</taxon>
        <taxon>Streptophyta</taxon>
        <taxon>Embryophyta</taxon>
        <taxon>Tracheophyta</taxon>
        <taxon>Spermatophyta</taxon>
        <taxon>Magnoliopsida</taxon>
        <taxon>eudicotyledons</taxon>
        <taxon>Gunneridae</taxon>
        <taxon>Pentapetalae</taxon>
        <taxon>rosids</taxon>
        <taxon>malvids</taxon>
        <taxon>Myrtales</taxon>
        <taxon>Lythraceae</taxon>
        <taxon>Punica</taxon>
    </lineage>
</organism>
<protein>
    <submittedName>
        <fullName evidence="2">Uncharacterized protein</fullName>
    </submittedName>
</protein>
<gene>
    <name evidence="2" type="ORF">CRG98_009687</name>
</gene>